<protein>
    <recommendedName>
        <fullName evidence="1">Amidase domain-containing protein</fullName>
    </recommendedName>
</protein>
<evidence type="ECO:0000313" key="3">
    <source>
        <dbReference type="Proteomes" id="UP000308768"/>
    </source>
</evidence>
<dbReference type="STRING" id="331657.A0A4U0WMK2"/>
<feature type="domain" description="Amidase" evidence="1">
    <location>
        <begin position="12"/>
        <end position="121"/>
    </location>
</feature>
<sequence length="206" mass="21719">MCVSASSACIDEYLESVLEINPDALAIAAESDEERRKENIRGKLHGIPILVKDNMATKDRMQTTAGSWALLGSIVPRDAHVVSQLREAGAVILGHANMSEQVRNPYDLSKSPPGSSGGSAVTLIIGPAMVAGIVGIKPTVGLTSRSGVIPISENMDTVGPFARTVADAAHGLDAIVSADVRDPFTLVSDRKQEKSYAKLLSEKSVL</sequence>
<dbReference type="InterPro" id="IPR023631">
    <property type="entry name" value="Amidase_dom"/>
</dbReference>
<organism evidence="2 3">
    <name type="scientific">Cryomyces minteri</name>
    <dbReference type="NCBI Taxonomy" id="331657"/>
    <lineage>
        <taxon>Eukaryota</taxon>
        <taxon>Fungi</taxon>
        <taxon>Dikarya</taxon>
        <taxon>Ascomycota</taxon>
        <taxon>Pezizomycotina</taxon>
        <taxon>Dothideomycetes</taxon>
        <taxon>Dothideomycetes incertae sedis</taxon>
        <taxon>Cryomyces</taxon>
    </lineage>
</organism>
<dbReference type="InterPro" id="IPR036928">
    <property type="entry name" value="AS_sf"/>
</dbReference>
<dbReference type="OrthoDB" id="566138at2759"/>
<dbReference type="PANTHER" id="PTHR42678">
    <property type="entry name" value="AMIDASE"/>
    <property type="match status" value="1"/>
</dbReference>
<dbReference type="Gene3D" id="3.90.1300.10">
    <property type="entry name" value="Amidase signature (AS) domain"/>
    <property type="match status" value="1"/>
</dbReference>
<proteinExistence type="predicted"/>
<evidence type="ECO:0000313" key="2">
    <source>
        <dbReference type="EMBL" id="TKA63526.1"/>
    </source>
</evidence>
<dbReference type="PANTHER" id="PTHR42678:SF37">
    <property type="entry name" value="AMIDASE C869.01-RELATED"/>
    <property type="match status" value="1"/>
</dbReference>
<reference evidence="2 3" key="1">
    <citation type="submission" date="2017-03" db="EMBL/GenBank/DDBJ databases">
        <title>Genomes of endolithic fungi from Antarctica.</title>
        <authorList>
            <person name="Coleine C."/>
            <person name="Masonjones S."/>
            <person name="Stajich J.E."/>
        </authorList>
    </citation>
    <scope>NUCLEOTIDE SEQUENCE [LARGE SCALE GENOMIC DNA]</scope>
    <source>
        <strain evidence="2 3">CCFEE 5187</strain>
    </source>
</reference>
<dbReference type="EMBL" id="NAJN01001390">
    <property type="protein sequence ID" value="TKA63526.1"/>
    <property type="molecule type" value="Genomic_DNA"/>
</dbReference>
<dbReference type="Proteomes" id="UP000308768">
    <property type="component" value="Unassembled WGS sequence"/>
</dbReference>
<dbReference type="AlphaFoldDB" id="A0A4U0WMK2"/>
<comment type="caution">
    <text evidence="2">The sequence shown here is derived from an EMBL/GenBank/DDBJ whole genome shotgun (WGS) entry which is preliminary data.</text>
</comment>
<accession>A0A4U0WMK2</accession>
<feature type="domain" description="Amidase" evidence="1">
    <location>
        <begin position="127"/>
        <end position="194"/>
    </location>
</feature>
<dbReference type="Pfam" id="PF01425">
    <property type="entry name" value="Amidase"/>
    <property type="match status" value="2"/>
</dbReference>
<gene>
    <name evidence="2" type="ORF">B0A49_06291</name>
</gene>
<evidence type="ECO:0000259" key="1">
    <source>
        <dbReference type="Pfam" id="PF01425"/>
    </source>
</evidence>
<name>A0A4U0WMK2_9PEZI</name>
<keyword evidence="3" id="KW-1185">Reference proteome</keyword>
<dbReference type="SUPFAM" id="SSF75304">
    <property type="entry name" value="Amidase signature (AS) enzymes"/>
    <property type="match status" value="1"/>
</dbReference>